<comment type="caution">
    <text evidence="1">The sequence shown here is derived from an EMBL/GenBank/DDBJ whole genome shotgun (WGS) entry which is preliminary data.</text>
</comment>
<dbReference type="EMBL" id="LIZX01000074">
    <property type="protein sequence ID" value="KPJ66704.1"/>
    <property type="molecule type" value="Genomic_DNA"/>
</dbReference>
<dbReference type="AlphaFoldDB" id="A0A0S7XW31"/>
<accession>A0A0S7XW31</accession>
<gene>
    <name evidence="1" type="ORF">AMJ44_08005</name>
</gene>
<name>A0A0S7XW31_UNCSA</name>
<organism evidence="1 2">
    <name type="scientific">candidate division WOR-1 bacterium DG_54_3</name>
    <dbReference type="NCBI Taxonomy" id="1703775"/>
    <lineage>
        <taxon>Bacteria</taxon>
        <taxon>Bacillati</taxon>
        <taxon>Saganbacteria</taxon>
    </lineage>
</organism>
<evidence type="ECO:0000313" key="1">
    <source>
        <dbReference type="EMBL" id="KPJ66704.1"/>
    </source>
</evidence>
<evidence type="ECO:0008006" key="3">
    <source>
        <dbReference type="Google" id="ProtNLM"/>
    </source>
</evidence>
<reference evidence="1 2" key="1">
    <citation type="journal article" date="2015" name="Microbiome">
        <title>Genomic resolution of linkages in carbon, nitrogen, and sulfur cycling among widespread estuary sediment bacteria.</title>
        <authorList>
            <person name="Baker B.J."/>
            <person name="Lazar C.S."/>
            <person name="Teske A.P."/>
            <person name="Dick G.J."/>
        </authorList>
    </citation>
    <scope>NUCLEOTIDE SEQUENCE [LARGE SCALE GENOMIC DNA]</scope>
    <source>
        <strain evidence="1">DG_54_3</strain>
    </source>
</reference>
<proteinExistence type="predicted"/>
<protein>
    <recommendedName>
        <fullName evidence="3">Type 4 fimbrial biogenesis protein PilX N-terminal domain-containing protein</fullName>
    </recommendedName>
</protein>
<sequence length="137" mass="15333">MRKGSALLLVILIISVSLILAALFVKIVYNSYATASAVLQREQAFYLAEAGLEKGKVELVHNPNWHTDPPYYLPDNIPWLVNYAVGQETSLGEGSFKIIREQGKDRLYSVGLKGKGVVVLRLIFSNPPFKSLEWKEL</sequence>
<dbReference type="Proteomes" id="UP000051861">
    <property type="component" value="Unassembled WGS sequence"/>
</dbReference>
<evidence type="ECO:0000313" key="2">
    <source>
        <dbReference type="Proteomes" id="UP000051861"/>
    </source>
</evidence>